<keyword evidence="3" id="KW-0862">Zinc</keyword>
<dbReference type="SMART" id="SM00184">
    <property type="entry name" value="RING"/>
    <property type="match status" value="1"/>
</dbReference>
<reference evidence="7" key="1">
    <citation type="submission" date="2020-05" db="EMBL/GenBank/DDBJ databases">
        <title>Phylogenomic resolution of chytrid fungi.</title>
        <authorList>
            <person name="Stajich J.E."/>
            <person name="Amses K."/>
            <person name="Simmons R."/>
            <person name="Seto K."/>
            <person name="Myers J."/>
            <person name="Bonds A."/>
            <person name="Quandt C.A."/>
            <person name="Barry K."/>
            <person name="Liu P."/>
            <person name="Grigoriev I."/>
            <person name="Longcore J.E."/>
            <person name="James T.Y."/>
        </authorList>
    </citation>
    <scope>NUCLEOTIDE SEQUENCE</scope>
    <source>
        <strain evidence="7">JEL0379</strain>
    </source>
</reference>
<evidence type="ECO:0000313" key="7">
    <source>
        <dbReference type="EMBL" id="KAJ3170880.1"/>
    </source>
</evidence>
<dbReference type="GO" id="GO:0061630">
    <property type="term" value="F:ubiquitin protein ligase activity"/>
    <property type="evidence" value="ECO:0007669"/>
    <property type="project" value="TreeGrafter"/>
</dbReference>
<evidence type="ECO:0000259" key="6">
    <source>
        <dbReference type="PROSITE" id="PS50089"/>
    </source>
</evidence>
<dbReference type="PANTHER" id="PTHR15710:SF243">
    <property type="entry name" value="E3 UBIQUITIN-PROTEIN LIGASE PRAJA-2 ISOFORM X1"/>
    <property type="match status" value="1"/>
</dbReference>
<comment type="caution">
    <text evidence="7">The sequence shown here is derived from an EMBL/GenBank/DDBJ whole genome shotgun (WGS) entry which is preliminary data.</text>
</comment>
<dbReference type="InterPro" id="IPR013083">
    <property type="entry name" value="Znf_RING/FYVE/PHD"/>
</dbReference>
<feature type="region of interest" description="Disordered" evidence="5">
    <location>
        <begin position="168"/>
        <end position="203"/>
    </location>
</feature>
<dbReference type="SUPFAM" id="SSF57850">
    <property type="entry name" value="RING/U-box"/>
    <property type="match status" value="1"/>
</dbReference>
<dbReference type="GO" id="GO:0008270">
    <property type="term" value="F:zinc ion binding"/>
    <property type="evidence" value="ECO:0007669"/>
    <property type="project" value="UniProtKB-KW"/>
</dbReference>
<dbReference type="PROSITE" id="PS50089">
    <property type="entry name" value="ZF_RING_2"/>
    <property type="match status" value="1"/>
</dbReference>
<dbReference type="Gene3D" id="3.30.40.10">
    <property type="entry name" value="Zinc/RING finger domain, C3HC4 (zinc finger)"/>
    <property type="match status" value="1"/>
</dbReference>
<evidence type="ECO:0000256" key="4">
    <source>
        <dbReference type="PROSITE-ProRule" id="PRU00175"/>
    </source>
</evidence>
<gene>
    <name evidence="7" type="ORF">HDU87_008646</name>
</gene>
<dbReference type="InterPro" id="IPR001841">
    <property type="entry name" value="Znf_RING"/>
</dbReference>
<evidence type="ECO:0000256" key="2">
    <source>
        <dbReference type="ARBA" id="ARBA00022771"/>
    </source>
</evidence>
<dbReference type="EMBL" id="JADGJQ010000091">
    <property type="protein sequence ID" value="KAJ3170880.1"/>
    <property type="molecule type" value="Genomic_DNA"/>
</dbReference>
<keyword evidence="2 4" id="KW-0863">Zinc-finger</keyword>
<dbReference type="PANTHER" id="PTHR15710">
    <property type="entry name" value="E3 UBIQUITIN-PROTEIN LIGASE PRAJA"/>
    <property type="match status" value="1"/>
</dbReference>
<evidence type="ECO:0000256" key="3">
    <source>
        <dbReference type="ARBA" id="ARBA00022833"/>
    </source>
</evidence>
<feature type="region of interest" description="Disordered" evidence="5">
    <location>
        <begin position="1"/>
        <end position="48"/>
    </location>
</feature>
<keyword evidence="8" id="KW-1185">Reference proteome</keyword>
<evidence type="ECO:0000256" key="5">
    <source>
        <dbReference type="SAM" id="MobiDB-lite"/>
    </source>
</evidence>
<sequence length="203" mass="22442">MSYFQDHGLPDPSRTQRRRRSGGINADISHFMGGEEREYRRSSSPSAAAAPSTESFLAIASLFGSIRDRTALADNSSQVEFLDNLVSQLLEEANAQGKDAPPPASKAFLASLALTEAGDDNATCAVCVDGFTAPSTKLPCDHRFHMDCITPWLSLHNTCPVCRREYPTDDAEYEKKREDKERERLGLPPLEVEAENPWDSMYG</sequence>
<name>A0AAD5TD21_9FUNG</name>
<protein>
    <recommendedName>
        <fullName evidence="6">RING-type domain-containing protein</fullName>
    </recommendedName>
</protein>
<feature type="compositionally biased region" description="Basic and acidic residues" evidence="5">
    <location>
        <begin position="168"/>
        <end position="185"/>
    </location>
</feature>
<dbReference type="GO" id="GO:0005737">
    <property type="term" value="C:cytoplasm"/>
    <property type="evidence" value="ECO:0007669"/>
    <property type="project" value="TreeGrafter"/>
</dbReference>
<dbReference type="GO" id="GO:0016567">
    <property type="term" value="P:protein ubiquitination"/>
    <property type="evidence" value="ECO:0007669"/>
    <property type="project" value="TreeGrafter"/>
</dbReference>
<feature type="domain" description="RING-type" evidence="6">
    <location>
        <begin position="124"/>
        <end position="163"/>
    </location>
</feature>
<keyword evidence="1" id="KW-0479">Metal-binding</keyword>
<proteinExistence type="predicted"/>
<evidence type="ECO:0000313" key="8">
    <source>
        <dbReference type="Proteomes" id="UP001212152"/>
    </source>
</evidence>
<dbReference type="Proteomes" id="UP001212152">
    <property type="component" value="Unassembled WGS sequence"/>
</dbReference>
<accession>A0AAD5TD21</accession>
<dbReference type="AlphaFoldDB" id="A0AAD5TD21"/>
<dbReference type="Pfam" id="PF13639">
    <property type="entry name" value="zf-RING_2"/>
    <property type="match status" value="1"/>
</dbReference>
<dbReference type="CDD" id="cd16454">
    <property type="entry name" value="RING-H2_PA-TM-RING"/>
    <property type="match status" value="1"/>
</dbReference>
<organism evidence="7 8">
    <name type="scientific">Geranomyces variabilis</name>
    <dbReference type="NCBI Taxonomy" id="109894"/>
    <lineage>
        <taxon>Eukaryota</taxon>
        <taxon>Fungi</taxon>
        <taxon>Fungi incertae sedis</taxon>
        <taxon>Chytridiomycota</taxon>
        <taxon>Chytridiomycota incertae sedis</taxon>
        <taxon>Chytridiomycetes</taxon>
        <taxon>Spizellomycetales</taxon>
        <taxon>Powellomycetaceae</taxon>
        <taxon>Geranomyces</taxon>
    </lineage>
</organism>
<evidence type="ECO:0000256" key="1">
    <source>
        <dbReference type="ARBA" id="ARBA00022723"/>
    </source>
</evidence>